<keyword evidence="2" id="KW-1185">Reference proteome</keyword>
<protein>
    <submittedName>
        <fullName evidence="1">Uncharacterized protein</fullName>
    </submittedName>
</protein>
<comment type="caution">
    <text evidence="1">The sequence shown here is derived from an EMBL/GenBank/DDBJ whole genome shotgun (WGS) entry which is preliminary data.</text>
</comment>
<sequence length="70" mass="7892">MVDPIWEEKKSWSERIPRSLMTKGVCRACAWKMDAPVIRVTRPEVCVPLMFAPFGKGSLSEKRATASLVL</sequence>
<accession>A0A8J2BLS0</accession>
<evidence type="ECO:0000313" key="2">
    <source>
        <dbReference type="Proteomes" id="UP000663859"/>
    </source>
</evidence>
<reference evidence="1" key="1">
    <citation type="submission" date="2021-02" db="EMBL/GenBank/DDBJ databases">
        <authorList>
            <person name="Cremers G."/>
            <person name="Picone N."/>
        </authorList>
    </citation>
    <scope>NUCLEOTIDE SEQUENCE</scope>
    <source>
        <strain evidence="1">PQ17</strain>
    </source>
</reference>
<gene>
    <name evidence="1" type="ORF">MPNT_60109</name>
</gene>
<name>A0A8J2BLS0_9BACT</name>
<proteinExistence type="predicted"/>
<evidence type="ECO:0000313" key="1">
    <source>
        <dbReference type="EMBL" id="CAF0703811.1"/>
    </source>
</evidence>
<organism evidence="1 2">
    <name type="scientific">Candidatus Methylacidithermus pantelleriae</name>
    <dbReference type="NCBI Taxonomy" id="2744239"/>
    <lineage>
        <taxon>Bacteria</taxon>
        <taxon>Pseudomonadati</taxon>
        <taxon>Verrucomicrobiota</taxon>
        <taxon>Methylacidiphilae</taxon>
        <taxon>Methylacidiphilales</taxon>
        <taxon>Methylacidiphilaceae</taxon>
        <taxon>Candidatus Methylacidithermus</taxon>
    </lineage>
</organism>
<dbReference type="EMBL" id="CAJNOB010000056">
    <property type="protein sequence ID" value="CAF0703811.1"/>
    <property type="molecule type" value="Genomic_DNA"/>
</dbReference>
<dbReference type="Proteomes" id="UP000663859">
    <property type="component" value="Unassembled WGS sequence"/>
</dbReference>
<dbReference type="AlphaFoldDB" id="A0A8J2BLS0"/>